<comment type="subcellular location">
    <subcellularLocation>
        <location evidence="1">Secreted</location>
    </subcellularLocation>
</comment>
<dbReference type="GO" id="GO:0016810">
    <property type="term" value="F:hydrolase activity, acting on carbon-nitrogen (but not peptide) bonds"/>
    <property type="evidence" value="ECO:0007669"/>
    <property type="project" value="InterPro"/>
</dbReference>
<dbReference type="GO" id="GO:0005975">
    <property type="term" value="P:carbohydrate metabolic process"/>
    <property type="evidence" value="ECO:0007669"/>
    <property type="project" value="InterPro"/>
</dbReference>
<dbReference type="RefSeq" id="WP_162441862.1">
    <property type="nucleotide sequence ID" value="NZ_CP048222.1"/>
</dbReference>
<dbReference type="SUPFAM" id="SSF88713">
    <property type="entry name" value="Glycoside hydrolase/deacetylase"/>
    <property type="match status" value="1"/>
</dbReference>
<dbReference type="InterPro" id="IPR011330">
    <property type="entry name" value="Glyco_hydro/deAcase_b/a-brl"/>
</dbReference>
<dbReference type="PROSITE" id="PS51677">
    <property type="entry name" value="NODB"/>
    <property type="match status" value="1"/>
</dbReference>
<reference evidence="4 5" key="1">
    <citation type="submission" date="2020-01" db="EMBL/GenBank/DDBJ databases">
        <authorList>
            <person name="Kim M.K."/>
        </authorList>
    </citation>
    <scope>NUCLEOTIDE SEQUENCE [LARGE SCALE GENOMIC DNA]</scope>
    <source>
        <strain evidence="4 5">172606-1</strain>
    </source>
</reference>
<dbReference type="AlphaFoldDB" id="A0A6C0GD99"/>
<keyword evidence="2" id="KW-0732">Signal</keyword>
<organism evidence="4 5">
    <name type="scientific">Rhodocytophaga rosea</name>
    <dbReference type="NCBI Taxonomy" id="2704465"/>
    <lineage>
        <taxon>Bacteria</taxon>
        <taxon>Pseudomonadati</taxon>
        <taxon>Bacteroidota</taxon>
        <taxon>Cytophagia</taxon>
        <taxon>Cytophagales</taxon>
        <taxon>Rhodocytophagaceae</taxon>
        <taxon>Rhodocytophaga</taxon>
    </lineage>
</organism>
<dbReference type="KEGG" id="rhoz:GXP67_03420"/>
<keyword evidence="5" id="KW-1185">Reference proteome</keyword>
<dbReference type="Proteomes" id="UP000480178">
    <property type="component" value="Chromosome"/>
</dbReference>
<dbReference type="EMBL" id="CP048222">
    <property type="protein sequence ID" value="QHT65783.1"/>
    <property type="molecule type" value="Genomic_DNA"/>
</dbReference>
<evidence type="ECO:0000256" key="2">
    <source>
        <dbReference type="ARBA" id="ARBA00022729"/>
    </source>
</evidence>
<proteinExistence type="predicted"/>
<dbReference type="InterPro" id="IPR051398">
    <property type="entry name" value="Polysacch_Deacetylase"/>
</dbReference>
<dbReference type="PANTHER" id="PTHR34216">
    <property type="match status" value="1"/>
</dbReference>
<evidence type="ECO:0000259" key="3">
    <source>
        <dbReference type="PROSITE" id="PS51677"/>
    </source>
</evidence>
<sequence>MNVLVEQLHSKSLKPFIVISFDDGYVDNYLEAKPLLEKYELPATFFISNKHIGTTKAFWWDELAYLLLQVKSLPATLSIHLNKELIIYNLKDDAVLTEEKFQKHRLWNYTLTPPTRRAALYISLWKLLSPLPYEEQQDFLEELKRWAGTQQQIDANYFSMSERQLTDLADCELFTVGGHTVSHLALSHHAVEIQHQEIAHNKQYLEAATGEEIDTFAYPSGNFNETTVNILKQQGFRSAFTTHHQSVQSQTDPFRVGRFQIGNWSGKKFNQMLSQFSHN</sequence>
<gene>
    <name evidence="4" type="ORF">GXP67_03420</name>
</gene>
<dbReference type="InterPro" id="IPR002509">
    <property type="entry name" value="NODB_dom"/>
</dbReference>
<evidence type="ECO:0000256" key="1">
    <source>
        <dbReference type="ARBA" id="ARBA00004613"/>
    </source>
</evidence>
<evidence type="ECO:0000313" key="4">
    <source>
        <dbReference type="EMBL" id="QHT65783.1"/>
    </source>
</evidence>
<dbReference type="CDD" id="cd10918">
    <property type="entry name" value="CE4_NodB_like_5s_6s"/>
    <property type="match status" value="1"/>
</dbReference>
<accession>A0A6C0GD99</accession>
<dbReference type="PANTHER" id="PTHR34216:SF3">
    <property type="entry name" value="POLY-BETA-1,6-N-ACETYL-D-GLUCOSAMINE N-DEACETYLASE"/>
    <property type="match status" value="1"/>
</dbReference>
<protein>
    <submittedName>
        <fullName evidence="4">Polysaccharide deacetylase family protein</fullName>
    </submittedName>
</protein>
<feature type="domain" description="NodB homology" evidence="3">
    <location>
        <begin position="15"/>
        <end position="279"/>
    </location>
</feature>
<dbReference type="GO" id="GO:0005576">
    <property type="term" value="C:extracellular region"/>
    <property type="evidence" value="ECO:0007669"/>
    <property type="project" value="UniProtKB-SubCell"/>
</dbReference>
<name>A0A6C0GD99_9BACT</name>
<evidence type="ECO:0000313" key="5">
    <source>
        <dbReference type="Proteomes" id="UP000480178"/>
    </source>
</evidence>
<dbReference type="Pfam" id="PF01522">
    <property type="entry name" value="Polysacc_deac_1"/>
    <property type="match status" value="2"/>
</dbReference>
<dbReference type="Gene3D" id="3.20.20.370">
    <property type="entry name" value="Glycoside hydrolase/deacetylase"/>
    <property type="match status" value="1"/>
</dbReference>